<dbReference type="EMBL" id="FWEV01000007">
    <property type="protein sequence ID" value="SLM27568.1"/>
    <property type="molecule type" value="Genomic_DNA"/>
</dbReference>
<accession>A0A1W1H5C1</accession>
<sequence length="42" mass="4962">MKICIHFHGKYFTPLLNRTYKNISLFKMVIIAIAVNYNQGFL</sequence>
<dbReference type="Proteomes" id="UP000191931">
    <property type="component" value="Unassembled WGS sequence"/>
</dbReference>
<proteinExistence type="predicted"/>
<evidence type="ECO:0000313" key="1">
    <source>
        <dbReference type="EMBL" id="SLM27568.1"/>
    </source>
</evidence>
<protein>
    <submittedName>
        <fullName evidence="1">Uncharacterized protein</fullName>
    </submittedName>
</protein>
<organism evidence="1 2">
    <name type="scientific">Desulfamplus magnetovallimortis</name>
    <dbReference type="NCBI Taxonomy" id="1246637"/>
    <lineage>
        <taxon>Bacteria</taxon>
        <taxon>Pseudomonadati</taxon>
        <taxon>Thermodesulfobacteriota</taxon>
        <taxon>Desulfobacteria</taxon>
        <taxon>Desulfobacterales</taxon>
        <taxon>Desulfobacteraceae</taxon>
        <taxon>Desulfamplus</taxon>
    </lineage>
</organism>
<dbReference type="AlphaFoldDB" id="A0A1W1H5C1"/>
<reference evidence="1 2" key="1">
    <citation type="submission" date="2017-03" db="EMBL/GenBank/DDBJ databases">
        <authorList>
            <person name="Afonso C.L."/>
            <person name="Miller P.J."/>
            <person name="Scott M.A."/>
            <person name="Spackman E."/>
            <person name="Goraichik I."/>
            <person name="Dimitrov K.M."/>
            <person name="Suarez D.L."/>
            <person name="Swayne D.E."/>
        </authorList>
    </citation>
    <scope>NUCLEOTIDE SEQUENCE [LARGE SCALE GENOMIC DNA]</scope>
    <source>
        <strain evidence="1">PRJEB14757</strain>
    </source>
</reference>
<gene>
    <name evidence="1" type="ORF">MTBBW1_1040025</name>
</gene>
<keyword evidence="2" id="KW-1185">Reference proteome</keyword>
<evidence type="ECO:0000313" key="2">
    <source>
        <dbReference type="Proteomes" id="UP000191931"/>
    </source>
</evidence>
<name>A0A1W1H5C1_9BACT</name>